<gene>
    <name evidence="8" type="ORF">BE17_45565</name>
</gene>
<evidence type="ECO:0000256" key="1">
    <source>
        <dbReference type="ARBA" id="ARBA00004834"/>
    </source>
</evidence>
<dbReference type="AlphaFoldDB" id="A0A150SFX7"/>
<organism evidence="8 9">
    <name type="scientific">Sorangium cellulosum</name>
    <name type="common">Polyangium cellulosum</name>
    <dbReference type="NCBI Taxonomy" id="56"/>
    <lineage>
        <taxon>Bacteria</taxon>
        <taxon>Pseudomonadati</taxon>
        <taxon>Myxococcota</taxon>
        <taxon>Polyangia</taxon>
        <taxon>Polyangiales</taxon>
        <taxon>Polyangiaceae</taxon>
        <taxon>Sorangium</taxon>
    </lineage>
</organism>
<proteinExistence type="inferred from homology"/>
<dbReference type="CDD" id="cd08998">
    <property type="entry name" value="GH43_Arb43a-like"/>
    <property type="match status" value="1"/>
</dbReference>
<dbReference type="InterPro" id="IPR023296">
    <property type="entry name" value="Glyco_hydro_beta-prop_sf"/>
</dbReference>
<sequence length="363" mass="37069">MGAAAGTGGMGAAAGTGGMGAAAGTGETGAAAGTGGMGSAAGTGGMGAAEGTGGAGSGGGPAIDTGRLPVALALSGDIQGVHDPSIVRAGELYHVFSTGPGIAIRTSADLVHWSLAGSVFSATPEWVASAVGDVESLWAPDISFWGGLYHLYYAASFFGTNRSCIGHATRDSLQAPESRWLDHGAVVCSEGTDYNAIDPNVVIDERGTPWLVFGSFWSGLKLMQLTLAGAPVDGTLTSVASRPSTAIEAPFIVRRDEHYYLFASFDTCCTGTSSTYKIMVGRSQAIAGPYVDRLGNRMLDGGGSRVLTSSARWRGPGSNGLIRAGESWYNIYHSYDAHADGMSVLRIAELSWDTGGWPESGGP</sequence>
<comment type="caution">
    <text evidence="8">The sequence shown here is derived from an EMBL/GenBank/DDBJ whole genome shotgun (WGS) entry which is preliminary data.</text>
</comment>
<keyword evidence="4 7" id="KW-0326">Glycosidase</keyword>
<dbReference type="GO" id="GO:0004553">
    <property type="term" value="F:hydrolase activity, hydrolyzing O-glycosyl compounds"/>
    <property type="evidence" value="ECO:0007669"/>
    <property type="project" value="InterPro"/>
</dbReference>
<dbReference type="InterPro" id="IPR006710">
    <property type="entry name" value="Glyco_hydro_43"/>
</dbReference>
<dbReference type="PANTHER" id="PTHR43301:SF3">
    <property type="entry name" value="ARABINAN ENDO-1,5-ALPHA-L-ARABINOSIDASE A-RELATED"/>
    <property type="match status" value="1"/>
</dbReference>
<evidence type="ECO:0000256" key="6">
    <source>
        <dbReference type="PIRSR" id="PIRSR606710-2"/>
    </source>
</evidence>
<comment type="pathway">
    <text evidence="1">Glycan metabolism; L-arabinan degradation.</text>
</comment>
<accession>A0A150SFX7</accession>
<evidence type="ECO:0000313" key="8">
    <source>
        <dbReference type="EMBL" id="KYF91281.1"/>
    </source>
</evidence>
<dbReference type="PANTHER" id="PTHR43301">
    <property type="entry name" value="ARABINAN ENDO-1,5-ALPHA-L-ARABINOSIDASE"/>
    <property type="match status" value="1"/>
</dbReference>
<dbReference type="SUPFAM" id="SSF75005">
    <property type="entry name" value="Arabinanase/levansucrase/invertase"/>
    <property type="match status" value="1"/>
</dbReference>
<feature type="active site" description="Proton donor" evidence="5">
    <location>
        <position position="248"/>
    </location>
</feature>
<keyword evidence="3 7" id="KW-0378">Hydrolase</keyword>
<dbReference type="Proteomes" id="UP000075635">
    <property type="component" value="Unassembled WGS sequence"/>
</dbReference>
<reference evidence="8 9" key="1">
    <citation type="submission" date="2014-02" db="EMBL/GenBank/DDBJ databases">
        <title>The small core and large imbalanced accessory genome model reveals a collaborative survival strategy of Sorangium cellulosum strains in nature.</title>
        <authorList>
            <person name="Han K."/>
            <person name="Peng R."/>
            <person name="Blom J."/>
            <person name="Li Y.-Z."/>
        </authorList>
    </citation>
    <scope>NUCLEOTIDE SEQUENCE [LARGE SCALE GENOMIC DNA]</scope>
    <source>
        <strain evidence="8 9">So0011-07</strain>
    </source>
</reference>
<evidence type="ECO:0000256" key="2">
    <source>
        <dbReference type="ARBA" id="ARBA00009865"/>
    </source>
</evidence>
<dbReference type="InterPro" id="IPR050727">
    <property type="entry name" value="GH43_arabinanases"/>
</dbReference>
<dbReference type="EMBL" id="JEMB01001036">
    <property type="protein sequence ID" value="KYF91281.1"/>
    <property type="molecule type" value="Genomic_DNA"/>
</dbReference>
<evidence type="ECO:0000256" key="4">
    <source>
        <dbReference type="ARBA" id="ARBA00023295"/>
    </source>
</evidence>
<evidence type="ECO:0000256" key="3">
    <source>
        <dbReference type="ARBA" id="ARBA00022801"/>
    </source>
</evidence>
<evidence type="ECO:0000313" key="9">
    <source>
        <dbReference type="Proteomes" id="UP000075635"/>
    </source>
</evidence>
<dbReference type="GO" id="GO:0005975">
    <property type="term" value="P:carbohydrate metabolic process"/>
    <property type="evidence" value="ECO:0007669"/>
    <property type="project" value="InterPro"/>
</dbReference>
<comment type="similarity">
    <text evidence="2 7">Belongs to the glycosyl hydrolase 43 family.</text>
</comment>
<dbReference type="Gene3D" id="2.115.10.20">
    <property type="entry name" value="Glycosyl hydrolase domain, family 43"/>
    <property type="match status" value="1"/>
</dbReference>
<feature type="site" description="Important for catalytic activity, responsible for pKa modulation of the active site Glu and correct orientation of both the proton donor and substrate" evidence="6">
    <location>
        <position position="198"/>
    </location>
</feature>
<evidence type="ECO:0000256" key="7">
    <source>
        <dbReference type="RuleBase" id="RU361187"/>
    </source>
</evidence>
<dbReference type="Pfam" id="PF04616">
    <property type="entry name" value="Glyco_hydro_43"/>
    <property type="match status" value="1"/>
</dbReference>
<evidence type="ECO:0000256" key="5">
    <source>
        <dbReference type="PIRSR" id="PIRSR606710-1"/>
    </source>
</evidence>
<feature type="active site" description="Proton acceptor" evidence="5">
    <location>
        <position position="83"/>
    </location>
</feature>
<name>A0A150SFX7_SORCE</name>
<protein>
    <submittedName>
        <fullName evidence="8">Beta-xylosidase</fullName>
    </submittedName>
</protein>